<protein>
    <recommendedName>
        <fullName evidence="6">TraD/TraG TraM recognition site domain-containing protein</fullName>
    </recommendedName>
</protein>
<dbReference type="Gene3D" id="3.40.50.300">
    <property type="entry name" value="P-loop containing nucleotide triphosphate hydrolases"/>
    <property type="match status" value="1"/>
</dbReference>
<evidence type="ECO:0000259" key="6">
    <source>
        <dbReference type="Pfam" id="PF12696"/>
    </source>
</evidence>
<proteinExistence type="predicted"/>
<dbReference type="Pfam" id="PF12696">
    <property type="entry name" value="TraG-D_C"/>
    <property type="match status" value="1"/>
</dbReference>
<evidence type="ECO:0000256" key="2">
    <source>
        <dbReference type="ARBA" id="ARBA00022475"/>
    </source>
</evidence>
<name>A0A150XKU8_9BACT</name>
<feature type="domain" description="TraD/TraG TraM recognition site" evidence="6">
    <location>
        <begin position="361"/>
        <end position="451"/>
    </location>
</feature>
<keyword evidence="2" id="KW-1003">Cell membrane</keyword>
<gene>
    <name evidence="7" type="ORF">AWW67_13305</name>
</gene>
<comment type="caution">
    <text evidence="7">The sequence shown here is derived from an EMBL/GenBank/DDBJ whole genome shotgun (WGS) entry which is preliminary data.</text>
</comment>
<dbReference type="Proteomes" id="UP000075663">
    <property type="component" value="Unassembled WGS sequence"/>
</dbReference>
<dbReference type="PANTHER" id="PTHR37937">
    <property type="entry name" value="CONJUGATIVE TRANSFER: DNA TRANSPORT"/>
    <property type="match status" value="1"/>
</dbReference>
<dbReference type="STRING" id="1914963.AWW67_13305"/>
<comment type="subcellular location">
    <subcellularLocation>
        <location evidence="1">Cell membrane</location>
        <topology evidence="1">Multi-pass membrane protein</topology>
    </subcellularLocation>
</comment>
<evidence type="ECO:0000313" key="8">
    <source>
        <dbReference type="Proteomes" id="UP000075663"/>
    </source>
</evidence>
<dbReference type="GO" id="GO:0005886">
    <property type="term" value="C:plasma membrane"/>
    <property type="evidence" value="ECO:0007669"/>
    <property type="project" value="UniProtKB-SubCell"/>
</dbReference>
<dbReference type="PANTHER" id="PTHR37937:SF1">
    <property type="entry name" value="CONJUGATIVE TRANSFER: DNA TRANSPORT"/>
    <property type="match status" value="1"/>
</dbReference>
<dbReference type="InterPro" id="IPR027417">
    <property type="entry name" value="P-loop_NTPase"/>
</dbReference>
<keyword evidence="5" id="KW-0472">Membrane</keyword>
<dbReference type="EMBL" id="LRPB01000049">
    <property type="protein sequence ID" value="KYG79346.1"/>
    <property type="molecule type" value="Genomic_DNA"/>
</dbReference>
<keyword evidence="4" id="KW-1133">Transmembrane helix</keyword>
<evidence type="ECO:0000256" key="1">
    <source>
        <dbReference type="ARBA" id="ARBA00004651"/>
    </source>
</evidence>
<accession>A0A150XKU8</accession>
<sequence length="520" mass="58868">MSLFRRESKINSAPGENRIEALLDQELIKMPGTNTKISWGDCVEGILIMGSTGSGKSSGPGKHIAMAMLRQGFGFCILCAKNDERKRWEEYAQKAGRTDDLVIMNKSTGLKFNLLEYEMNREGEGAGDVLNIVNALMNLNEQNKVHLSAASGSEDRFWDNALRRLIARIASFLKLGGETLSILKMRIILSESFNSEDVKLYNHLVNISLTKEKIEATERKEAIDQLEAWRKRSLFLRLFEKIKTTNFDTEEQQSEAHMVIDFWIKEFANLSERPRSIVLESLMGVIEPFLNPGILKSQFSEGVSEELVPSNIIKNKKIVIIDFPIKEFGISAIYASTLYKTAFQAALERRDITTEDDLKPISLWIDEYQNFCNPTNDTLFQLTARSSWVSSIFITQNLNNIYFVMGDKQPEARTKSLLGNLNLKIFASNSDSDTNQWASDMIGQHLSVLENLTVSPEGKKTKAFNQQLMPRILPDHFTTLRTGGLANKLKVDAVVFKPGKSWIYDDKVQNYGIVEFDQSD</sequence>
<dbReference type="SUPFAM" id="SSF52540">
    <property type="entry name" value="P-loop containing nucleoside triphosphate hydrolases"/>
    <property type="match status" value="1"/>
</dbReference>
<organism evidence="7 8">
    <name type="scientific">Roseivirga seohaensis</name>
    <dbReference type="NCBI Taxonomy" id="1914963"/>
    <lineage>
        <taxon>Bacteria</taxon>
        <taxon>Pseudomonadati</taxon>
        <taxon>Bacteroidota</taxon>
        <taxon>Cytophagia</taxon>
        <taxon>Cytophagales</taxon>
        <taxon>Roseivirgaceae</taxon>
        <taxon>Roseivirga</taxon>
    </lineage>
</organism>
<dbReference type="RefSeq" id="WP_062303476.1">
    <property type="nucleotide sequence ID" value="NZ_LRPB01000049.1"/>
</dbReference>
<evidence type="ECO:0000313" key="7">
    <source>
        <dbReference type="EMBL" id="KYG79346.1"/>
    </source>
</evidence>
<reference evidence="7 8" key="1">
    <citation type="submission" date="2016-01" db="EMBL/GenBank/DDBJ databases">
        <title>Genome sequencing of Roseivirga seohaensis SW-152.</title>
        <authorList>
            <person name="Selvaratnam C."/>
            <person name="Thevarajoo S."/>
            <person name="Goh K.M."/>
            <person name="Ee R."/>
            <person name="Chan K.-G."/>
            <person name="Chong C.S."/>
        </authorList>
    </citation>
    <scope>NUCLEOTIDE SEQUENCE [LARGE SCALE GENOMIC DNA]</scope>
    <source>
        <strain evidence="7 8">SW-152</strain>
    </source>
</reference>
<dbReference type="InterPro" id="IPR051539">
    <property type="entry name" value="T4SS-coupling_protein"/>
</dbReference>
<evidence type="ECO:0000256" key="4">
    <source>
        <dbReference type="ARBA" id="ARBA00022989"/>
    </source>
</evidence>
<keyword evidence="3" id="KW-0812">Transmembrane</keyword>
<evidence type="ECO:0000256" key="5">
    <source>
        <dbReference type="ARBA" id="ARBA00023136"/>
    </source>
</evidence>
<evidence type="ECO:0000256" key="3">
    <source>
        <dbReference type="ARBA" id="ARBA00022692"/>
    </source>
</evidence>
<dbReference type="InterPro" id="IPR032689">
    <property type="entry name" value="TraG-D_C"/>
</dbReference>
<dbReference type="AlphaFoldDB" id="A0A150XKU8"/>